<evidence type="ECO:0000313" key="2">
    <source>
        <dbReference type="EMBL" id="AKI96839.1"/>
    </source>
</evidence>
<dbReference type="PANTHER" id="PTHR33434:SF2">
    <property type="entry name" value="FATTY ACID-BINDING PROTEIN TM_1468"/>
    <property type="match status" value="1"/>
</dbReference>
<keyword evidence="3" id="KW-1185">Reference proteome</keyword>
<dbReference type="PATRIC" id="fig|1330330.3.peg.463"/>
<evidence type="ECO:0000256" key="1">
    <source>
        <dbReference type="ARBA" id="ARBA00023121"/>
    </source>
</evidence>
<dbReference type="PANTHER" id="PTHR33434">
    <property type="entry name" value="DEGV DOMAIN-CONTAINING PROTEIN DR_1986-RELATED"/>
    <property type="match status" value="1"/>
</dbReference>
<dbReference type="EMBL" id="CP011232">
    <property type="protein sequence ID" value="AKI96839.1"/>
    <property type="molecule type" value="Genomic_DNA"/>
</dbReference>
<accession>A0A0G2ZB92</accession>
<dbReference type="AlphaFoldDB" id="A0A0G2ZB92"/>
<dbReference type="OrthoDB" id="9780660at2"/>
<dbReference type="Pfam" id="PF02645">
    <property type="entry name" value="DegV"/>
    <property type="match status" value="1"/>
</dbReference>
<evidence type="ECO:0000313" key="3">
    <source>
        <dbReference type="Proteomes" id="UP000035159"/>
    </source>
</evidence>
<dbReference type="SUPFAM" id="SSF82549">
    <property type="entry name" value="DAK1/DegV-like"/>
    <property type="match status" value="1"/>
</dbReference>
<dbReference type="Proteomes" id="UP000035159">
    <property type="component" value="Chromosome"/>
</dbReference>
<dbReference type="PROSITE" id="PS51482">
    <property type="entry name" value="DEGV"/>
    <property type="match status" value="1"/>
</dbReference>
<proteinExistence type="predicted"/>
<reference evidence="2 3" key="1">
    <citation type="submission" date="2015-04" db="EMBL/GenBank/DDBJ databases">
        <title>Complete Genome Sequence of Kosmotoga pacifica SLHLJ1.</title>
        <authorList>
            <person name="Jiang L.J."/>
            <person name="Shao Z.Z."/>
            <person name="Jebbar M."/>
        </authorList>
    </citation>
    <scope>NUCLEOTIDE SEQUENCE [LARGE SCALE GENOMIC DNA]</scope>
    <source>
        <strain evidence="2 3">SLHLJ1</strain>
    </source>
</reference>
<protein>
    <recommendedName>
        <fullName evidence="4">DegV family protein</fullName>
    </recommendedName>
</protein>
<dbReference type="NCBIfam" id="TIGR00762">
    <property type="entry name" value="DegV"/>
    <property type="match status" value="1"/>
</dbReference>
<organism evidence="2 3">
    <name type="scientific">Kosmotoga pacifica</name>
    <dbReference type="NCBI Taxonomy" id="1330330"/>
    <lineage>
        <taxon>Bacteria</taxon>
        <taxon>Thermotogati</taxon>
        <taxon>Thermotogota</taxon>
        <taxon>Thermotogae</taxon>
        <taxon>Kosmotogales</taxon>
        <taxon>Kosmotogaceae</taxon>
        <taxon>Kosmotoga</taxon>
    </lineage>
</organism>
<keyword evidence="1" id="KW-0446">Lipid-binding</keyword>
<dbReference type="GO" id="GO:0008289">
    <property type="term" value="F:lipid binding"/>
    <property type="evidence" value="ECO:0007669"/>
    <property type="project" value="UniProtKB-KW"/>
</dbReference>
<dbReference type="KEGG" id="kpf:IX53_02270"/>
<dbReference type="Gene3D" id="3.30.1180.10">
    <property type="match status" value="1"/>
</dbReference>
<sequence>MKYGIVTDSTCSLDQETLKKHGISLVSLYINKDGKYLKALELDPKMYSKEMADPSFSALTSQPSPNDFYEIFMKLKAVCDLILVPVISSKLSGTYSSALLAAEMIDIPVKVIDSRLTSYPLGSLAINLRKLAESGRPLDELIEYAENFHRKVRVFFSVDSLEYLYRGGRIGKAKVLMGSLLNLKPIIELSDGELKAAGTVRGNKKLLEKLFSLATMPMAGHDLKTFRILNVSRDEDSKLLYSKAKNNFPNADIFISDIEPVVLTHLGPSAIGIITEWQEKSI</sequence>
<evidence type="ECO:0008006" key="4">
    <source>
        <dbReference type="Google" id="ProtNLM"/>
    </source>
</evidence>
<dbReference type="STRING" id="1330330.IX53_02270"/>
<dbReference type="RefSeq" id="WP_047753974.1">
    <property type="nucleotide sequence ID" value="NZ_CAJUHA010000004.1"/>
</dbReference>
<dbReference type="Gene3D" id="3.40.50.10170">
    <property type="match status" value="1"/>
</dbReference>
<dbReference type="InterPro" id="IPR043168">
    <property type="entry name" value="DegV_C"/>
</dbReference>
<dbReference type="InterPro" id="IPR050270">
    <property type="entry name" value="DegV_domain_contain"/>
</dbReference>
<name>A0A0G2ZB92_9BACT</name>
<dbReference type="InterPro" id="IPR003797">
    <property type="entry name" value="DegV"/>
</dbReference>
<gene>
    <name evidence="2" type="ORF">IX53_02270</name>
</gene>